<comment type="caution">
    <text evidence="1">The sequence shown here is derived from an EMBL/GenBank/DDBJ whole genome shotgun (WGS) entry which is preliminary data.</text>
</comment>
<reference evidence="1" key="1">
    <citation type="submission" date="2023-05" db="EMBL/GenBank/DDBJ databases">
        <authorList>
            <person name="Stuckert A."/>
        </authorList>
    </citation>
    <scope>NUCLEOTIDE SEQUENCE</scope>
</reference>
<organism evidence="1 2">
    <name type="scientific">Staurois parvus</name>
    <dbReference type="NCBI Taxonomy" id="386267"/>
    <lineage>
        <taxon>Eukaryota</taxon>
        <taxon>Metazoa</taxon>
        <taxon>Chordata</taxon>
        <taxon>Craniata</taxon>
        <taxon>Vertebrata</taxon>
        <taxon>Euteleostomi</taxon>
        <taxon>Amphibia</taxon>
        <taxon>Batrachia</taxon>
        <taxon>Anura</taxon>
        <taxon>Neobatrachia</taxon>
        <taxon>Ranoidea</taxon>
        <taxon>Ranidae</taxon>
        <taxon>Staurois</taxon>
    </lineage>
</organism>
<proteinExistence type="predicted"/>
<keyword evidence="2" id="KW-1185">Reference proteome</keyword>
<evidence type="ECO:0000313" key="2">
    <source>
        <dbReference type="Proteomes" id="UP001162483"/>
    </source>
</evidence>
<feature type="non-terminal residue" evidence="1">
    <location>
        <position position="1"/>
    </location>
</feature>
<name>A0ABN9FFM3_9NEOB</name>
<sequence>LVVLQQLEGHSLETPGFGNLLCATVANSSIQVFSVFRCDKGLLRT</sequence>
<protein>
    <submittedName>
        <fullName evidence="1">Uncharacterized protein</fullName>
    </submittedName>
</protein>
<dbReference type="Proteomes" id="UP001162483">
    <property type="component" value="Unassembled WGS sequence"/>
</dbReference>
<accession>A0ABN9FFM3</accession>
<dbReference type="EMBL" id="CATNWA010016839">
    <property type="protein sequence ID" value="CAI9595825.1"/>
    <property type="molecule type" value="Genomic_DNA"/>
</dbReference>
<gene>
    <name evidence="1" type="ORF">SPARVUS_LOCUS11946962</name>
</gene>
<evidence type="ECO:0000313" key="1">
    <source>
        <dbReference type="EMBL" id="CAI9595825.1"/>
    </source>
</evidence>